<evidence type="ECO:0000256" key="1">
    <source>
        <dbReference type="SAM" id="MobiDB-lite"/>
    </source>
</evidence>
<dbReference type="Proteomes" id="UP001281761">
    <property type="component" value="Unassembled WGS sequence"/>
</dbReference>
<accession>A0ABQ9Y9J3</accession>
<evidence type="ECO:0000313" key="3">
    <source>
        <dbReference type="Proteomes" id="UP001281761"/>
    </source>
</evidence>
<protein>
    <submittedName>
        <fullName evidence="2">Uncharacterized protein</fullName>
    </submittedName>
</protein>
<dbReference type="SUPFAM" id="SSF48452">
    <property type="entry name" value="TPR-like"/>
    <property type="match status" value="1"/>
</dbReference>
<feature type="compositionally biased region" description="Polar residues" evidence="1">
    <location>
        <begin position="112"/>
        <end position="121"/>
    </location>
</feature>
<gene>
    <name evidence="2" type="ORF">BLNAU_4663</name>
</gene>
<comment type="caution">
    <text evidence="2">The sequence shown here is derived from an EMBL/GenBank/DDBJ whole genome shotgun (WGS) entry which is preliminary data.</text>
</comment>
<name>A0ABQ9Y9J3_9EUKA</name>
<dbReference type="InterPro" id="IPR011990">
    <property type="entry name" value="TPR-like_helical_dom_sf"/>
</dbReference>
<feature type="region of interest" description="Disordered" evidence="1">
    <location>
        <begin position="406"/>
        <end position="478"/>
    </location>
</feature>
<feature type="compositionally biased region" description="Basic and acidic residues" evidence="1">
    <location>
        <begin position="446"/>
        <end position="478"/>
    </location>
</feature>
<sequence length="744" mass="82171">MLQRQQSDEKSTTEDLQSLNTSVTFNSDVTTDISIAAFGLVQQAVFSCYRDRRLYDVIGFRNIAFELAQWTMARRRLEQTQDPHSLDSVITNLTTIIISLLNQILTKHPALSPSQESTDQSPSDHPHPETPSSELKALIHRLRNVKCPTFSHLELSVILSIIACCSHSGNLDLSSILLTLVSDHPLLVHSLNPTNIPKFLLLSSSHSTLLSSHRLLFCFHSVAGLSRATTRRSFVNTFTSLLHTLQFSISQELPQPRSTSASSMSHRSVTTFSPFTVLFLLMGTEACCEAVKWMLTHATLQDNDSEDAPTVPSLMSVLQNGIEWVCAAVEWIFADRIKSSMNEISDVTTLLNVPTEKPTKSTLPQLGPGKSNVASEPSAKGGLISNLLKMCSASVRTTVDVMLCEKDKPEKKGKRGKSKDSSKNPESNPPCSVNPDLIVNRIPRIPNDHDYRSRGNDQVETSREKAAQRSDDGLEAEEVKKRVPSAFGRVEIGRMWNPETLESDVSTTTNIAIVTGCTVSASALDEECEWSDIDALCESCLITLGNMFMVHDYSYTTLALSTPSASFFSAIPGLTDQDQPINSAFQSALLSFSLCHSLNPSSSRLRFSMACLLERMGRREEAEALLKRLLATDPDNIPALSLFSVIHLRHAVSTRSPTSLQLAHHMAQTALTIVGRNGSEKAEKSRLYTGRTERWVDVSRLVIERVKNASEGSVFEHEEADRTLIDLAMLFDYDAASLVPPLHF</sequence>
<dbReference type="Gene3D" id="1.25.40.10">
    <property type="entry name" value="Tetratricopeptide repeat domain"/>
    <property type="match status" value="1"/>
</dbReference>
<dbReference type="EMBL" id="JARBJD010000023">
    <property type="protein sequence ID" value="KAK2960446.1"/>
    <property type="molecule type" value="Genomic_DNA"/>
</dbReference>
<reference evidence="2 3" key="1">
    <citation type="journal article" date="2022" name="bioRxiv">
        <title>Genomics of Preaxostyla Flagellates Illuminates Evolutionary Transitions and the Path Towards Mitochondrial Loss.</title>
        <authorList>
            <person name="Novak L.V.F."/>
            <person name="Treitli S.C."/>
            <person name="Pyrih J."/>
            <person name="Halakuc P."/>
            <person name="Pipaliya S.V."/>
            <person name="Vacek V."/>
            <person name="Brzon O."/>
            <person name="Soukal P."/>
            <person name="Eme L."/>
            <person name="Dacks J.B."/>
            <person name="Karnkowska A."/>
            <person name="Elias M."/>
            <person name="Hampl V."/>
        </authorList>
    </citation>
    <scope>NUCLEOTIDE SEQUENCE [LARGE SCALE GENOMIC DNA]</scope>
    <source>
        <strain evidence="2">NAU3</strain>
        <tissue evidence="2">Gut</tissue>
    </source>
</reference>
<keyword evidence="3" id="KW-1185">Reference proteome</keyword>
<feature type="region of interest" description="Disordered" evidence="1">
    <location>
        <begin position="111"/>
        <end position="132"/>
    </location>
</feature>
<feature type="region of interest" description="Disordered" evidence="1">
    <location>
        <begin position="355"/>
        <end position="379"/>
    </location>
</feature>
<proteinExistence type="predicted"/>
<organism evidence="2 3">
    <name type="scientific">Blattamonas nauphoetae</name>
    <dbReference type="NCBI Taxonomy" id="2049346"/>
    <lineage>
        <taxon>Eukaryota</taxon>
        <taxon>Metamonada</taxon>
        <taxon>Preaxostyla</taxon>
        <taxon>Oxymonadida</taxon>
        <taxon>Blattamonas</taxon>
    </lineage>
</organism>
<evidence type="ECO:0000313" key="2">
    <source>
        <dbReference type="EMBL" id="KAK2960446.1"/>
    </source>
</evidence>